<dbReference type="PANTHER" id="PTHR35333:SF3">
    <property type="entry name" value="BETA-LACTAMASE-TYPE TRANSPEPTIDASE FOLD CONTAINING PROTEIN"/>
    <property type="match status" value="1"/>
</dbReference>
<evidence type="ECO:0000256" key="2">
    <source>
        <dbReference type="ARBA" id="ARBA00009009"/>
    </source>
</evidence>
<dbReference type="Pfam" id="PF13354">
    <property type="entry name" value="Beta-lactamase2"/>
    <property type="match status" value="1"/>
</dbReference>
<proteinExistence type="inferred from homology"/>
<evidence type="ECO:0000259" key="8">
    <source>
        <dbReference type="Pfam" id="PF13354"/>
    </source>
</evidence>
<evidence type="ECO:0000256" key="3">
    <source>
        <dbReference type="ARBA" id="ARBA00012865"/>
    </source>
</evidence>
<dbReference type="InterPro" id="IPR012338">
    <property type="entry name" value="Beta-lactam/transpept-like"/>
</dbReference>
<dbReference type="Gene3D" id="3.40.710.10">
    <property type="entry name" value="DD-peptidase/beta-lactamase superfamily"/>
    <property type="match status" value="1"/>
</dbReference>
<dbReference type="PANTHER" id="PTHR35333">
    <property type="entry name" value="BETA-LACTAMASE"/>
    <property type="match status" value="1"/>
</dbReference>
<sequence length="297" mass="31916">MSQLTRRQALAAATAALTLPAFARPAEPELPALRALERRAGGRLGVAILDTGTGAQTGLRLDERFALCSVFKLPLAAMILRESDLGRLPLDQAVPFGKADMLNHAPVTSQHLARGHMTVAELAEAAQVTSDNPAANLLLKLIDGPAGLTTRLREIGDATTRLDRYEPEMNQMPPGDARDTSTPAALAALVQRITLGDVLKPASRALLVSWMEKTETGRHRLRAGLPKGWRAGDKTGTFWDEPLPPKVNDVAVCWPPGRAPLVVAAFYEAPKADRRQPFEAGQKVLAEVGRIAAAWRG</sequence>
<dbReference type="InterPro" id="IPR006311">
    <property type="entry name" value="TAT_signal"/>
</dbReference>
<comment type="similarity">
    <text evidence="2 6">Belongs to the class-A beta-lactamase family.</text>
</comment>
<keyword evidence="10" id="KW-1185">Reference proteome</keyword>
<comment type="caution">
    <text evidence="9">The sequence shown here is derived from an EMBL/GenBank/DDBJ whole genome shotgun (WGS) entry which is preliminary data.</text>
</comment>
<evidence type="ECO:0000256" key="1">
    <source>
        <dbReference type="ARBA" id="ARBA00001526"/>
    </source>
</evidence>
<accession>A0A254N762</accession>
<keyword evidence="5 6" id="KW-0046">Antibiotic resistance</keyword>
<evidence type="ECO:0000313" key="10">
    <source>
        <dbReference type="Proteomes" id="UP000197446"/>
    </source>
</evidence>
<evidence type="ECO:0000256" key="7">
    <source>
        <dbReference type="SAM" id="SignalP"/>
    </source>
</evidence>
<dbReference type="AlphaFoldDB" id="A0A254N762"/>
<dbReference type="PRINTS" id="PR00118">
    <property type="entry name" value="BLACTAMASEA"/>
</dbReference>
<dbReference type="PROSITE" id="PS51318">
    <property type="entry name" value="TAT"/>
    <property type="match status" value="1"/>
</dbReference>
<dbReference type="EC" id="3.5.2.6" evidence="3 6"/>
<protein>
    <recommendedName>
        <fullName evidence="3 6">Beta-lactamase</fullName>
        <ecNumber evidence="3 6">3.5.2.6</ecNumber>
    </recommendedName>
</protein>
<dbReference type="InterPro" id="IPR000871">
    <property type="entry name" value="Beta-lactam_class-A"/>
</dbReference>
<dbReference type="PROSITE" id="PS00146">
    <property type="entry name" value="BETA_LACTAMASE_A"/>
    <property type="match status" value="1"/>
</dbReference>
<evidence type="ECO:0000256" key="6">
    <source>
        <dbReference type="RuleBase" id="RU361140"/>
    </source>
</evidence>
<dbReference type="RefSeq" id="WP_088485193.1">
    <property type="nucleotide sequence ID" value="NZ_JBCNLH010000003.1"/>
</dbReference>
<dbReference type="EMBL" id="NISI01000010">
    <property type="protein sequence ID" value="OWR02217.1"/>
    <property type="molecule type" value="Genomic_DNA"/>
</dbReference>
<name>A0A254N762_9BURK</name>
<organism evidence="9 10">
    <name type="scientific">Roseateles puraquae</name>
    <dbReference type="NCBI Taxonomy" id="431059"/>
    <lineage>
        <taxon>Bacteria</taxon>
        <taxon>Pseudomonadati</taxon>
        <taxon>Pseudomonadota</taxon>
        <taxon>Betaproteobacteria</taxon>
        <taxon>Burkholderiales</taxon>
        <taxon>Sphaerotilaceae</taxon>
        <taxon>Roseateles</taxon>
    </lineage>
</organism>
<dbReference type="GO" id="GO:0008800">
    <property type="term" value="F:beta-lactamase activity"/>
    <property type="evidence" value="ECO:0007669"/>
    <property type="project" value="UniProtKB-UniRule"/>
</dbReference>
<keyword evidence="7" id="KW-0732">Signal</keyword>
<feature type="signal peptide" evidence="7">
    <location>
        <begin position="1"/>
        <end position="23"/>
    </location>
</feature>
<dbReference type="NCBIfam" id="NF033103">
    <property type="entry name" value="bla_class_A"/>
    <property type="match status" value="1"/>
</dbReference>
<feature type="chain" id="PRO_5012354957" description="Beta-lactamase" evidence="7">
    <location>
        <begin position="24"/>
        <end position="297"/>
    </location>
</feature>
<evidence type="ECO:0000313" key="9">
    <source>
        <dbReference type="EMBL" id="OWR02217.1"/>
    </source>
</evidence>
<dbReference type="SUPFAM" id="SSF56601">
    <property type="entry name" value="beta-lactamase/transpeptidase-like"/>
    <property type="match status" value="1"/>
</dbReference>
<evidence type="ECO:0000256" key="4">
    <source>
        <dbReference type="ARBA" id="ARBA00022801"/>
    </source>
</evidence>
<gene>
    <name evidence="9" type="ORF">CDO81_20995</name>
</gene>
<dbReference type="InterPro" id="IPR045155">
    <property type="entry name" value="Beta-lactam_cat"/>
</dbReference>
<dbReference type="InterPro" id="IPR023650">
    <property type="entry name" value="Beta-lactam_class-A_AS"/>
</dbReference>
<dbReference type="GO" id="GO:0046677">
    <property type="term" value="P:response to antibiotic"/>
    <property type="evidence" value="ECO:0007669"/>
    <property type="project" value="UniProtKB-UniRule"/>
</dbReference>
<dbReference type="OrthoDB" id="9784149at2"/>
<feature type="domain" description="Beta-lactamase class A catalytic" evidence="8">
    <location>
        <begin position="45"/>
        <end position="266"/>
    </location>
</feature>
<keyword evidence="4 6" id="KW-0378">Hydrolase</keyword>
<reference evidence="9 10" key="1">
    <citation type="journal article" date="2007" name="Int. J. Syst. Evol. Microbiol.">
        <title>Description of Pelomonas aquatica sp. nov. and Pelomonas puraquae sp. nov., isolated from industrial and haemodialysis water.</title>
        <authorList>
            <person name="Gomila M."/>
            <person name="Bowien B."/>
            <person name="Falsen E."/>
            <person name="Moore E.R."/>
            <person name="Lalucat J."/>
        </authorList>
    </citation>
    <scope>NUCLEOTIDE SEQUENCE [LARGE SCALE GENOMIC DNA]</scope>
    <source>
        <strain evidence="9 10">CCUG 52769</strain>
    </source>
</reference>
<evidence type="ECO:0000256" key="5">
    <source>
        <dbReference type="ARBA" id="ARBA00023251"/>
    </source>
</evidence>
<dbReference type="GO" id="GO:0030655">
    <property type="term" value="P:beta-lactam antibiotic catabolic process"/>
    <property type="evidence" value="ECO:0007669"/>
    <property type="project" value="InterPro"/>
</dbReference>
<comment type="catalytic activity">
    <reaction evidence="1 6">
        <text>a beta-lactam + H2O = a substituted beta-amino acid</text>
        <dbReference type="Rhea" id="RHEA:20401"/>
        <dbReference type="ChEBI" id="CHEBI:15377"/>
        <dbReference type="ChEBI" id="CHEBI:35627"/>
        <dbReference type="ChEBI" id="CHEBI:140347"/>
        <dbReference type="EC" id="3.5.2.6"/>
    </reaction>
</comment>
<dbReference type="Proteomes" id="UP000197446">
    <property type="component" value="Unassembled WGS sequence"/>
</dbReference>